<reference evidence="2 3" key="1">
    <citation type="journal article" date="2005" name="Nucleic Acids Res.">
        <title>Genomic blueprint of Hahella chejuensis, a marine microbe producing an algicidal agent.</title>
        <authorList>
            <person name="Jeong H."/>
            <person name="Yim J.H."/>
            <person name="Lee C."/>
            <person name="Choi S.-H."/>
            <person name="Park Y.K."/>
            <person name="Yoon S.H."/>
            <person name="Hur C.-G."/>
            <person name="Kang H.-Y."/>
            <person name="Kim D."/>
            <person name="Lee H.H."/>
            <person name="Park K.H."/>
            <person name="Park S.-H."/>
            <person name="Park H.-S."/>
            <person name="Lee H.K."/>
            <person name="Oh T.K."/>
            <person name="Kim J.F."/>
        </authorList>
    </citation>
    <scope>NUCLEOTIDE SEQUENCE [LARGE SCALE GENOMIC DNA]</scope>
    <source>
        <strain evidence="2 3">KCTC 2396</strain>
    </source>
</reference>
<evidence type="ECO:0000313" key="3">
    <source>
        <dbReference type="Proteomes" id="UP000000238"/>
    </source>
</evidence>
<organism evidence="2 3">
    <name type="scientific">Hahella chejuensis (strain KCTC 2396)</name>
    <dbReference type="NCBI Taxonomy" id="349521"/>
    <lineage>
        <taxon>Bacteria</taxon>
        <taxon>Pseudomonadati</taxon>
        <taxon>Pseudomonadota</taxon>
        <taxon>Gammaproteobacteria</taxon>
        <taxon>Oceanospirillales</taxon>
        <taxon>Hahellaceae</taxon>
        <taxon>Hahella</taxon>
    </lineage>
</organism>
<dbReference type="InterPro" id="IPR026001">
    <property type="entry name" value="Abi-like_C"/>
</dbReference>
<proteinExistence type="predicted"/>
<evidence type="ECO:0000259" key="1">
    <source>
        <dbReference type="Pfam" id="PF14355"/>
    </source>
</evidence>
<gene>
    <name evidence="2" type="ordered locus">HCH_00594</name>
</gene>
<dbReference type="eggNOG" id="ENOG5031EEG">
    <property type="taxonomic scope" value="Bacteria"/>
</dbReference>
<protein>
    <recommendedName>
        <fullName evidence="1">Abortive infection protein-like C-terminal domain-containing protein</fullName>
    </recommendedName>
</protein>
<dbReference type="AlphaFoldDB" id="Q2SPC7"/>
<dbReference type="Proteomes" id="UP000000238">
    <property type="component" value="Chromosome"/>
</dbReference>
<evidence type="ECO:0000313" key="2">
    <source>
        <dbReference type="EMBL" id="ABC27497.1"/>
    </source>
</evidence>
<feature type="domain" description="Abortive infection protein-like C-terminal" evidence="1">
    <location>
        <begin position="201"/>
        <end position="270"/>
    </location>
</feature>
<dbReference type="OrthoDB" id="2339338at2"/>
<dbReference type="Pfam" id="PF14355">
    <property type="entry name" value="Abi_C"/>
    <property type="match status" value="1"/>
</dbReference>
<name>Q2SPC7_HAHCH</name>
<sequence length="276" mass="30230">MPLQMTSELRFPMGSTTPLSDLSVDDFISLIRKVSGAMDRQRIIEVFKQHLCKVSGDYYARSSSLDWAESDMSRLAQNAAQDAPNFIAAVYETLEELERSGATVPTVQHINQILLKNQDHYQVVDGQLNQTAGSVAAPEFSESISTSVIRALGDAKALIGTVDSSSAIDRAHTALHGYLVQLCTDNQIDLPSDPTASKAFKQLRQFHPALQASGHRAEDVTKVLNSFAASIDAFSTLRNRASLAHVNDLLDVPEATAIVNAMYTVFRYIQDCIQRG</sequence>
<keyword evidence="3" id="KW-1185">Reference proteome</keyword>
<accession>Q2SPC7</accession>
<dbReference type="EMBL" id="CP000155">
    <property type="protein sequence ID" value="ABC27497.1"/>
    <property type="molecule type" value="Genomic_DNA"/>
</dbReference>
<dbReference type="KEGG" id="hch:HCH_00594"/>
<dbReference type="HOGENOM" id="CLU_1007476_0_0_6"/>
<dbReference type="RefSeq" id="WP_011394574.1">
    <property type="nucleotide sequence ID" value="NC_007645.1"/>
</dbReference>